<evidence type="ECO:0000259" key="4">
    <source>
        <dbReference type="PROSITE" id="PS51471"/>
    </source>
</evidence>
<dbReference type="InterPro" id="IPR005123">
    <property type="entry name" value="Oxoglu/Fe-dep_dioxygenase_dom"/>
</dbReference>
<dbReference type="SUPFAM" id="SSF51197">
    <property type="entry name" value="Clavaminate synthase-like"/>
    <property type="match status" value="1"/>
</dbReference>
<keyword evidence="2" id="KW-0560">Oxidoreductase</keyword>
<proteinExistence type="predicted"/>
<dbReference type="InterPro" id="IPR050295">
    <property type="entry name" value="Plant_2OG-oxidoreductases"/>
</dbReference>
<protein>
    <recommendedName>
        <fullName evidence="4">Fe2OG dioxygenase domain-containing protein</fullName>
    </recommendedName>
</protein>
<gene>
    <name evidence="5" type="ORF">HAX54_019128</name>
</gene>
<evidence type="ECO:0000256" key="2">
    <source>
        <dbReference type="ARBA" id="ARBA00023002"/>
    </source>
</evidence>
<feature type="domain" description="Fe2OG dioxygenase" evidence="4">
    <location>
        <begin position="7"/>
        <end position="110"/>
    </location>
</feature>
<evidence type="ECO:0000313" key="5">
    <source>
        <dbReference type="EMBL" id="MCD9560446.1"/>
    </source>
</evidence>
<dbReference type="PANTHER" id="PTHR47991">
    <property type="entry name" value="OXOGLUTARATE/IRON-DEPENDENT DIOXYGENASE"/>
    <property type="match status" value="1"/>
</dbReference>
<evidence type="ECO:0000256" key="3">
    <source>
        <dbReference type="ARBA" id="ARBA00023004"/>
    </source>
</evidence>
<dbReference type="Proteomes" id="UP000823775">
    <property type="component" value="Unassembled WGS sequence"/>
</dbReference>
<dbReference type="Gene3D" id="2.60.120.330">
    <property type="entry name" value="B-lactam Antibiotic, Isopenicillin N Synthase, Chain"/>
    <property type="match status" value="1"/>
</dbReference>
<keyword evidence="3" id="KW-0408">Iron</keyword>
<dbReference type="Pfam" id="PF03171">
    <property type="entry name" value="2OG-FeII_Oxy"/>
    <property type="match status" value="1"/>
</dbReference>
<dbReference type="InterPro" id="IPR027443">
    <property type="entry name" value="IPNS-like_sf"/>
</dbReference>
<dbReference type="InterPro" id="IPR044861">
    <property type="entry name" value="IPNS-like_FE2OG_OXY"/>
</dbReference>
<reference evidence="5 6" key="1">
    <citation type="journal article" date="2021" name="BMC Genomics">
        <title>Datura genome reveals duplications of psychoactive alkaloid biosynthetic genes and high mutation rate following tissue culture.</title>
        <authorList>
            <person name="Rajewski A."/>
            <person name="Carter-House D."/>
            <person name="Stajich J."/>
            <person name="Litt A."/>
        </authorList>
    </citation>
    <scope>NUCLEOTIDE SEQUENCE [LARGE SCALE GENOMIC DNA]</scope>
    <source>
        <strain evidence="5">AR-01</strain>
    </source>
</reference>
<keyword evidence="1" id="KW-0479">Metal-binding</keyword>
<dbReference type="PROSITE" id="PS51471">
    <property type="entry name" value="FE2OG_OXY"/>
    <property type="match status" value="1"/>
</dbReference>
<keyword evidence="6" id="KW-1185">Reference proteome</keyword>
<sequence length="151" mass="17397">MSSFKDQTSFIRLNHYPPCPIPHLALGVGRHKDAGGLTILAQDDIGGLEVQEGKTDGEWIRVKPTPDAYIIKCWKDTIQVWSNDEYESVEHRVVVNPERKRFSNSILLQSIALYLIEPWRSWANEKNPAKSKAYNWGMLFYSSEEQQFQEA</sequence>
<accession>A0ABS8UNJ9</accession>
<dbReference type="EMBL" id="JACEIK010002323">
    <property type="protein sequence ID" value="MCD9560446.1"/>
    <property type="molecule type" value="Genomic_DNA"/>
</dbReference>
<name>A0ABS8UNJ9_DATST</name>
<comment type="caution">
    <text evidence="5">The sequence shown here is derived from an EMBL/GenBank/DDBJ whole genome shotgun (WGS) entry which is preliminary data.</text>
</comment>
<evidence type="ECO:0000313" key="6">
    <source>
        <dbReference type="Proteomes" id="UP000823775"/>
    </source>
</evidence>
<organism evidence="5 6">
    <name type="scientific">Datura stramonium</name>
    <name type="common">Jimsonweed</name>
    <name type="synonym">Common thornapple</name>
    <dbReference type="NCBI Taxonomy" id="4076"/>
    <lineage>
        <taxon>Eukaryota</taxon>
        <taxon>Viridiplantae</taxon>
        <taxon>Streptophyta</taxon>
        <taxon>Embryophyta</taxon>
        <taxon>Tracheophyta</taxon>
        <taxon>Spermatophyta</taxon>
        <taxon>Magnoliopsida</taxon>
        <taxon>eudicotyledons</taxon>
        <taxon>Gunneridae</taxon>
        <taxon>Pentapetalae</taxon>
        <taxon>asterids</taxon>
        <taxon>lamiids</taxon>
        <taxon>Solanales</taxon>
        <taxon>Solanaceae</taxon>
        <taxon>Solanoideae</taxon>
        <taxon>Datureae</taxon>
        <taxon>Datura</taxon>
    </lineage>
</organism>
<evidence type="ECO:0000256" key="1">
    <source>
        <dbReference type="ARBA" id="ARBA00022723"/>
    </source>
</evidence>